<dbReference type="InterPro" id="IPR028584">
    <property type="entry name" value="Cellobiose_2_epim"/>
</dbReference>
<comment type="catalytic activity">
    <reaction evidence="1 4">
        <text>D-cellobiose = beta-D-glucosyl-(1-&gt;4)-D-mannopyranose</text>
        <dbReference type="Rhea" id="RHEA:23384"/>
        <dbReference type="ChEBI" id="CHEBI:17057"/>
        <dbReference type="ChEBI" id="CHEBI:47931"/>
        <dbReference type="EC" id="5.1.3.11"/>
    </reaction>
</comment>
<evidence type="ECO:0000256" key="3">
    <source>
        <dbReference type="ARBA" id="ARBA00023235"/>
    </source>
</evidence>
<evidence type="ECO:0000313" key="6">
    <source>
        <dbReference type="Proteomes" id="UP001595793"/>
    </source>
</evidence>
<dbReference type="RefSeq" id="WP_290234227.1">
    <property type="nucleotide sequence ID" value="NZ_JAUFPZ010000002.1"/>
</dbReference>
<organism evidence="5 6">
    <name type="scientific">Zunongwangia endophytica</name>
    <dbReference type="NCBI Taxonomy" id="1808945"/>
    <lineage>
        <taxon>Bacteria</taxon>
        <taxon>Pseudomonadati</taxon>
        <taxon>Bacteroidota</taxon>
        <taxon>Flavobacteriia</taxon>
        <taxon>Flavobacteriales</taxon>
        <taxon>Flavobacteriaceae</taxon>
        <taxon>Zunongwangia</taxon>
    </lineage>
</organism>
<dbReference type="EMBL" id="JBHSAS010000006">
    <property type="protein sequence ID" value="MFC4027406.1"/>
    <property type="molecule type" value="Genomic_DNA"/>
</dbReference>
<name>A0ABV8HB12_9FLAO</name>
<comment type="similarity">
    <text evidence="4">Belongs to the cellobiose 2-epimerase family.</text>
</comment>
<dbReference type="HAMAP" id="MF_00929">
    <property type="entry name" value="Cellobiose_2_epim"/>
    <property type="match status" value="1"/>
</dbReference>
<dbReference type="Proteomes" id="UP001595793">
    <property type="component" value="Unassembled WGS sequence"/>
</dbReference>
<sequence length="396" mass="46538">MEIQKANFKKELYQELETIVQYWQKNSIDADFGGFIGRRDHFNKPDFKADKGVILNTRLLWTFSKIANFNKDFNTEKEANRAFQYLKKYFRDAEFGGVFWVLDYLGNPVNRRKQIYAQAFLIYALAEYYKLSKNEEALNWALEVFGLIEKHAKEAEFGGYIEAFNQDWSPIDDMRLSEKDLNASKTMNTHLHILEAYTTLAEVTNSEKVKAALENLVTLHLDKFFDAEIGHFQLFFDTEWKVQTHLVSYGHDIEAAWLLLAAAHQVNNPTLTKKVEKAALYISEVFLKEAYEKSAGIINEKDLDTNHVDTDRHWWPQAEAMVGLAYANSIQYSKEYEASIYDIWNFTKEYIIDKEHGEWHFRIDKNFKAHEDENRLGMWKCPYHNSRALIELIEKI</sequence>
<keyword evidence="3 4" id="KW-0413">Isomerase</keyword>
<evidence type="ECO:0000256" key="1">
    <source>
        <dbReference type="ARBA" id="ARBA00001470"/>
    </source>
</evidence>
<dbReference type="SUPFAM" id="SSF48208">
    <property type="entry name" value="Six-hairpin glycosidases"/>
    <property type="match status" value="1"/>
</dbReference>
<reference evidence="6" key="1">
    <citation type="journal article" date="2019" name="Int. J. Syst. Evol. Microbiol.">
        <title>The Global Catalogue of Microorganisms (GCM) 10K type strain sequencing project: providing services to taxonomists for standard genome sequencing and annotation.</title>
        <authorList>
            <consortium name="The Broad Institute Genomics Platform"/>
            <consortium name="The Broad Institute Genome Sequencing Center for Infectious Disease"/>
            <person name="Wu L."/>
            <person name="Ma J."/>
        </authorList>
    </citation>
    <scope>NUCLEOTIDE SEQUENCE [LARGE SCALE GENOMIC DNA]</scope>
    <source>
        <strain evidence="6">CECT 9128</strain>
    </source>
</reference>
<dbReference type="Pfam" id="PF07221">
    <property type="entry name" value="GlcNAc_2-epim"/>
    <property type="match status" value="1"/>
</dbReference>
<keyword evidence="6" id="KW-1185">Reference proteome</keyword>
<comment type="function">
    <text evidence="4">Catalyzes the reversible epimerization of cellobiose to 4-O-beta-D-glucopyranosyl-D-mannose (Glc-Man).</text>
</comment>
<evidence type="ECO:0000256" key="4">
    <source>
        <dbReference type="HAMAP-Rule" id="MF_00929"/>
    </source>
</evidence>
<dbReference type="EC" id="5.1.3.11" evidence="4"/>
<evidence type="ECO:0000313" key="5">
    <source>
        <dbReference type="EMBL" id="MFC4027406.1"/>
    </source>
</evidence>
<dbReference type="Gene3D" id="1.50.10.10">
    <property type="match status" value="1"/>
</dbReference>
<protein>
    <recommendedName>
        <fullName evidence="4">Cellobiose 2-epimerase</fullName>
        <shortName evidence="4">CE</shortName>
        <ecNumber evidence="4">5.1.3.11</ecNumber>
    </recommendedName>
</protein>
<dbReference type="InterPro" id="IPR010819">
    <property type="entry name" value="AGE/CE"/>
</dbReference>
<proteinExistence type="inferred from homology"/>
<dbReference type="InterPro" id="IPR012341">
    <property type="entry name" value="6hp_glycosidase-like_sf"/>
</dbReference>
<gene>
    <name evidence="5" type="ORF">ACFOS1_08320</name>
</gene>
<evidence type="ECO:0000256" key="2">
    <source>
        <dbReference type="ARBA" id="ARBA00008558"/>
    </source>
</evidence>
<dbReference type="PANTHER" id="PTHR15108">
    <property type="entry name" value="N-ACYLGLUCOSAMINE-2-EPIMERASE"/>
    <property type="match status" value="1"/>
</dbReference>
<accession>A0ABV8HB12</accession>
<comment type="caution">
    <text evidence="5">The sequence shown here is derived from an EMBL/GenBank/DDBJ whole genome shotgun (WGS) entry which is preliminary data.</text>
</comment>
<comment type="similarity">
    <text evidence="2">Belongs to the N-acylglucosamine 2-epimerase family.</text>
</comment>
<dbReference type="InterPro" id="IPR008928">
    <property type="entry name" value="6-hairpin_glycosidase_sf"/>
</dbReference>